<dbReference type="PANTHER" id="PTHR30502:SF0">
    <property type="entry name" value="PHOSPHOENOLPYRUVATE CARBOXYLASE FAMILY PROTEIN"/>
    <property type="match status" value="1"/>
</dbReference>
<evidence type="ECO:0000256" key="3">
    <source>
        <dbReference type="ARBA" id="ARBA00023239"/>
    </source>
</evidence>
<dbReference type="RefSeq" id="WP_134119492.1">
    <property type="nucleotide sequence ID" value="NZ_SODF01000001.1"/>
</dbReference>
<dbReference type="EMBL" id="SODF01000001">
    <property type="protein sequence ID" value="TDW24303.1"/>
    <property type="molecule type" value="Genomic_DNA"/>
</dbReference>
<proteinExistence type="inferred from homology"/>
<comment type="caution">
    <text evidence="5">The sequence shown here is derived from an EMBL/GenBank/DDBJ whole genome shotgun (WGS) entry which is preliminary data.</text>
</comment>
<accession>A0A4R8A1C5</accession>
<evidence type="ECO:0000256" key="1">
    <source>
        <dbReference type="ARBA" id="ARBA00005568"/>
    </source>
</evidence>
<dbReference type="AlphaFoldDB" id="A0A4R8A1C5"/>
<reference evidence="5 6" key="1">
    <citation type="submission" date="2019-03" db="EMBL/GenBank/DDBJ databases">
        <title>Genomic Encyclopedia of Type Strains, Phase III (KMG-III): the genomes of soil and plant-associated and newly described type strains.</title>
        <authorList>
            <person name="Whitman W."/>
        </authorList>
    </citation>
    <scope>NUCLEOTIDE SEQUENCE [LARGE SCALE GENOMIC DNA]</scope>
    <source>
        <strain evidence="5 6">VKM Ac-2570</strain>
    </source>
</reference>
<keyword evidence="6" id="KW-1185">Reference proteome</keyword>
<keyword evidence="3" id="KW-0456">Lyase</keyword>
<evidence type="ECO:0000313" key="5">
    <source>
        <dbReference type="EMBL" id="TDW24303.1"/>
    </source>
</evidence>
<evidence type="ECO:0000259" key="4">
    <source>
        <dbReference type="Pfam" id="PF03328"/>
    </source>
</evidence>
<organism evidence="5 6">
    <name type="scientific">Kribbella kalugense</name>
    <dbReference type="NCBI Taxonomy" id="2512221"/>
    <lineage>
        <taxon>Bacteria</taxon>
        <taxon>Bacillati</taxon>
        <taxon>Actinomycetota</taxon>
        <taxon>Actinomycetes</taxon>
        <taxon>Propionibacteriales</taxon>
        <taxon>Kribbellaceae</taxon>
        <taxon>Kribbella</taxon>
    </lineage>
</organism>
<dbReference type="Proteomes" id="UP000295447">
    <property type="component" value="Unassembled WGS sequence"/>
</dbReference>
<comment type="similarity">
    <text evidence="1">Belongs to the HpcH/HpaI aldolase family.</text>
</comment>
<dbReference type="GO" id="GO:0046872">
    <property type="term" value="F:metal ion binding"/>
    <property type="evidence" value="ECO:0007669"/>
    <property type="project" value="UniProtKB-KW"/>
</dbReference>
<evidence type="ECO:0000313" key="6">
    <source>
        <dbReference type="Proteomes" id="UP000295447"/>
    </source>
</evidence>
<dbReference type="GO" id="GO:0005737">
    <property type="term" value="C:cytoplasm"/>
    <property type="evidence" value="ECO:0007669"/>
    <property type="project" value="TreeGrafter"/>
</dbReference>
<sequence length="259" mass="28442">MNEELRKKLTSRETAFGLWVTSEAPAITEVVGTLGLHWVCLDMEHGYLDYRDIAGHLTAARGSGLSVFVRPPTQDLEPTKRALDLGAHGLIIPLVDNAEELQKVHKHAFYPPHGRRGIGGERSVTWGLNLEAYVRSANDEIMIVPMIETQTAYENLDAILDTPRVEAVFLGPGDLSASRGAIGEWEGPGVAEINLDIRRRAAAKEIAAGIVARDTNDAKSRRDQGFGMVSLGSDIGLMIRQIRQMARDLGGSPIDHRWF</sequence>
<dbReference type="GO" id="GO:0016832">
    <property type="term" value="F:aldehyde-lyase activity"/>
    <property type="evidence" value="ECO:0007669"/>
    <property type="project" value="TreeGrafter"/>
</dbReference>
<dbReference type="SUPFAM" id="SSF51621">
    <property type="entry name" value="Phosphoenolpyruvate/pyruvate domain"/>
    <property type="match status" value="1"/>
</dbReference>
<name>A0A4R8A1C5_9ACTN</name>
<feature type="domain" description="HpcH/HpaI aldolase/citrate lyase" evidence="4">
    <location>
        <begin position="16"/>
        <end position="239"/>
    </location>
</feature>
<dbReference type="OrthoDB" id="86160at2"/>
<dbReference type="InterPro" id="IPR005000">
    <property type="entry name" value="Aldolase/citrate-lyase_domain"/>
</dbReference>
<gene>
    <name evidence="5" type="ORF">EV650_3179</name>
</gene>
<dbReference type="Gene3D" id="3.20.20.60">
    <property type="entry name" value="Phosphoenolpyruvate-binding domains"/>
    <property type="match status" value="1"/>
</dbReference>
<dbReference type="PANTHER" id="PTHR30502">
    <property type="entry name" value="2-KETO-3-DEOXY-L-RHAMNONATE ALDOLASE"/>
    <property type="match status" value="1"/>
</dbReference>
<dbReference type="InterPro" id="IPR050251">
    <property type="entry name" value="HpcH-HpaI_aldolase"/>
</dbReference>
<evidence type="ECO:0000256" key="2">
    <source>
        <dbReference type="ARBA" id="ARBA00022723"/>
    </source>
</evidence>
<dbReference type="InterPro" id="IPR015813">
    <property type="entry name" value="Pyrv/PenolPyrv_kinase-like_dom"/>
</dbReference>
<dbReference type="Pfam" id="PF03328">
    <property type="entry name" value="HpcH_HpaI"/>
    <property type="match status" value="1"/>
</dbReference>
<dbReference type="InterPro" id="IPR040442">
    <property type="entry name" value="Pyrv_kinase-like_dom_sf"/>
</dbReference>
<protein>
    <submittedName>
        <fullName evidence="5">2-dehydro-3-deoxyglucarate aldolase/4-hydroxy-2-oxoheptanedioate aldolase</fullName>
    </submittedName>
</protein>
<keyword evidence="2" id="KW-0479">Metal-binding</keyword>